<evidence type="ECO:0000256" key="1">
    <source>
        <dbReference type="SAM" id="MobiDB-lite"/>
    </source>
</evidence>
<dbReference type="OrthoDB" id="9899663at2"/>
<keyword evidence="3" id="KW-1185">Reference proteome</keyword>
<proteinExistence type="predicted"/>
<feature type="region of interest" description="Disordered" evidence="1">
    <location>
        <begin position="1"/>
        <end position="20"/>
    </location>
</feature>
<evidence type="ECO:0000313" key="2">
    <source>
        <dbReference type="EMBL" id="VXD15569.1"/>
    </source>
</evidence>
<protein>
    <submittedName>
        <fullName evidence="2">Uncharacterized protein</fullName>
    </submittedName>
</protein>
<organism evidence="2 3">
    <name type="scientific">Planktothrix serta PCC 8927</name>
    <dbReference type="NCBI Taxonomy" id="671068"/>
    <lineage>
        <taxon>Bacteria</taxon>
        <taxon>Bacillati</taxon>
        <taxon>Cyanobacteriota</taxon>
        <taxon>Cyanophyceae</taxon>
        <taxon>Oscillatoriophycideae</taxon>
        <taxon>Oscillatoriales</taxon>
        <taxon>Microcoleaceae</taxon>
        <taxon>Planktothrix</taxon>
    </lineage>
</organism>
<gene>
    <name evidence="2" type="ORF">PL8927_50055</name>
</gene>
<accession>A0A7Z9DZX7</accession>
<name>A0A7Z9DZX7_9CYAN</name>
<dbReference type="EMBL" id="CZCU02000124">
    <property type="protein sequence ID" value="VXD15569.1"/>
    <property type="molecule type" value="Genomic_DNA"/>
</dbReference>
<sequence length="71" mass="7841">MNEPEQPHIEIKGQRVTKRDAKKMIEKGSIIGVVCGGKITSHAKKLLDSANIAYAEVPESEFMESEVQEEG</sequence>
<evidence type="ECO:0000313" key="3">
    <source>
        <dbReference type="Proteomes" id="UP000184550"/>
    </source>
</evidence>
<reference evidence="2" key="1">
    <citation type="submission" date="2019-10" db="EMBL/GenBank/DDBJ databases">
        <authorList>
            <consortium name="Genoscope - CEA"/>
            <person name="William W."/>
        </authorList>
    </citation>
    <scope>NUCLEOTIDE SEQUENCE [LARGE SCALE GENOMIC DNA]</scope>
    <source>
        <strain evidence="2">BBR_PRJEB10992</strain>
    </source>
</reference>
<dbReference type="RefSeq" id="WP_083616484.1">
    <property type="nucleotide sequence ID" value="NZ_LR734824.1"/>
</dbReference>
<dbReference type="Proteomes" id="UP000184550">
    <property type="component" value="Unassembled WGS sequence"/>
</dbReference>
<comment type="caution">
    <text evidence="2">The sequence shown here is derived from an EMBL/GenBank/DDBJ whole genome shotgun (WGS) entry which is preliminary data.</text>
</comment>
<dbReference type="AlphaFoldDB" id="A0A7Z9DZX7"/>